<dbReference type="PROSITE" id="PS50883">
    <property type="entry name" value="EAL"/>
    <property type="match status" value="1"/>
</dbReference>
<sequence>MFDFSMSPMPRRSKPAEAVRQFANVSERAMLLRELGVLIGERRRAAVMALALPSDAAPHQRDEILGKIRRFIRADDLLCMLDDTSLIIVLRDVNDKSGAIGAAQRLFQRSSLLQILGASQGSSLAAFGIVMLPSDLPQPSNVLLRAQQAARYALRTRARWVCWNDGPEDLDGRLMSREDTLVTEVMQGLDRGEFELFYQPQLEMRTGRVRGVEALVRWHRKGTMVMPNDFVPEVEAAGLSSALGMWVLRRACQQLAEWREEGVFCAQVAVNLSAAQLQGDLAASVGQVLEEYGIEPGRLEIELTESAEIPDPEEAGAITRRLGEMGVGFSLDDFGSGYSNFLRLRSAQFAAVKLDRQFVAGMLDNTYDKEMLRTVIQFCRSVDIQTIAEGVETPQQLEALRHLGCDAWQGFLCSPPMGADAVTDFLRHADARQGVAVTL</sequence>
<dbReference type="EMBL" id="BAAAEN010000020">
    <property type="protein sequence ID" value="GAA0521693.1"/>
    <property type="molecule type" value="Genomic_DNA"/>
</dbReference>
<dbReference type="Gene3D" id="3.20.20.450">
    <property type="entry name" value="EAL domain"/>
    <property type="match status" value="1"/>
</dbReference>
<dbReference type="CDD" id="cd01948">
    <property type="entry name" value="EAL"/>
    <property type="match status" value="1"/>
</dbReference>
<dbReference type="SMART" id="SM00052">
    <property type="entry name" value="EAL"/>
    <property type="match status" value="1"/>
</dbReference>
<dbReference type="InterPro" id="IPR001633">
    <property type="entry name" value="EAL_dom"/>
</dbReference>
<comment type="caution">
    <text evidence="2">The sequence shown here is derived from an EMBL/GenBank/DDBJ whole genome shotgun (WGS) entry which is preliminary data.</text>
</comment>
<dbReference type="SMART" id="SM00267">
    <property type="entry name" value="GGDEF"/>
    <property type="match status" value="1"/>
</dbReference>
<feature type="domain" description="EAL" evidence="1">
    <location>
        <begin position="178"/>
        <end position="430"/>
    </location>
</feature>
<accession>A0ABN1CNB9</accession>
<evidence type="ECO:0000313" key="2">
    <source>
        <dbReference type="EMBL" id="GAA0521693.1"/>
    </source>
</evidence>
<dbReference type="InterPro" id="IPR050706">
    <property type="entry name" value="Cyclic-di-GMP_PDE-like"/>
</dbReference>
<dbReference type="Pfam" id="PF00563">
    <property type="entry name" value="EAL"/>
    <property type="match status" value="1"/>
</dbReference>
<dbReference type="InterPro" id="IPR000160">
    <property type="entry name" value="GGDEF_dom"/>
</dbReference>
<evidence type="ECO:0000313" key="3">
    <source>
        <dbReference type="Proteomes" id="UP001501706"/>
    </source>
</evidence>
<dbReference type="InterPro" id="IPR043128">
    <property type="entry name" value="Rev_trsase/Diguanyl_cyclase"/>
</dbReference>
<dbReference type="InterPro" id="IPR035919">
    <property type="entry name" value="EAL_sf"/>
</dbReference>
<dbReference type="SUPFAM" id="SSF141868">
    <property type="entry name" value="EAL domain-like"/>
    <property type="match status" value="1"/>
</dbReference>
<organism evidence="2 3">
    <name type="scientific">Pigmentiphaga daeguensis</name>
    <dbReference type="NCBI Taxonomy" id="414049"/>
    <lineage>
        <taxon>Bacteria</taxon>
        <taxon>Pseudomonadati</taxon>
        <taxon>Pseudomonadota</taxon>
        <taxon>Betaproteobacteria</taxon>
        <taxon>Burkholderiales</taxon>
        <taxon>Alcaligenaceae</taxon>
        <taxon>Pigmentiphaga</taxon>
    </lineage>
</organism>
<proteinExistence type="predicted"/>
<dbReference type="Gene3D" id="3.30.70.270">
    <property type="match status" value="1"/>
</dbReference>
<keyword evidence="3" id="KW-1185">Reference proteome</keyword>
<evidence type="ECO:0000259" key="1">
    <source>
        <dbReference type="PROSITE" id="PS50883"/>
    </source>
</evidence>
<gene>
    <name evidence="2" type="ORF">GCM10009097_44060</name>
</gene>
<reference evidence="2 3" key="1">
    <citation type="journal article" date="2019" name="Int. J. Syst. Evol. Microbiol.">
        <title>The Global Catalogue of Microorganisms (GCM) 10K type strain sequencing project: providing services to taxonomists for standard genome sequencing and annotation.</title>
        <authorList>
            <consortium name="The Broad Institute Genomics Platform"/>
            <consortium name="The Broad Institute Genome Sequencing Center for Infectious Disease"/>
            <person name="Wu L."/>
            <person name="Ma J."/>
        </authorList>
    </citation>
    <scope>NUCLEOTIDE SEQUENCE [LARGE SCALE GENOMIC DNA]</scope>
    <source>
        <strain evidence="2 3">JCM 14330</strain>
    </source>
</reference>
<name>A0ABN1CNB9_9BURK</name>
<protein>
    <recommendedName>
        <fullName evidence="1">EAL domain-containing protein</fullName>
    </recommendedName>
</protein>
<dbReference type="PANTHER" id="PTHR33121">
    <property type="entry name" value="CYCLIC DI-GMP PHOSPHODIESTERASE PDEF"/>
    <property type="match status" value="1"/>
</dbReference>
<dbReference type="PANTHER" id="PTHR33121:SF79">
    <property type="entry name" value="CYCLIC DI-GMP PHOSPHODIESTERASE PDED-RELATED"/>
    <property type="match status" value="1"/>
</dbReference>
<dbReference type="Proteomes" id="UP001501706">
    <property type="component" value="Unassembled WGS sequence"/>
</dbReference>